<evidence type="ECO:0008006" key="4">
    <source>
        <dbReference type="Google" id="ProtNLM"/>
    </source>
</evidence>
<keyword evidence="3" id="KW-1185">Reference proteome</keyword>
<reference evidence="2" key="2">
    <citation type="submission" date="2023-06" db="EMBL/GenBank/DDBJ databases">
        <authorList>
            <consortium name="Lawrence Berkeley National Laboratory"/>
            <person name="Mondo S.J."/>
            <person name="Hensen N."/>
            <person name="Bonometti L."/>
            <person name="Westerberg I."/>
            <person name="Brannstrom I.O."/>
            <person name="Guillou S."/>
            <person name="Cros-Aarteil S."/>
            <person name="Calhoun S."/>
            <person name="Haridas S."/>
            <person name="Kuo A."/>
            <person name="Pangilinan J."/>
            <person name="Riley R."/>
            <person name="Labutti K."/>
            <person name="Andreopoulos B."/>
            <person name="Lipzen A."/>
            <person name="Chen C."/>
            <person name="Yanf M."/>
            <person name="Daum C."/>
            <person name="Ng V."/>
            <person name="Clum A."/>
            <person name="Steindorff A."/>
            <person name="Ohm R."/>
            <person name="Martin F."/>
            <person name="Silar P."/>
            <person name="Natvig D."/>
            <person name="Lalanne C."/>
            <person name="Gautier V."/>
            <person name="Ament-Velasquez S.L."/>
            <person name="Kruys A."/>
            <person name="Hutchinson M.I."/>
            <person name="Powell A.J."/>
            <person name="Barry K."/>
            <person name="Miller A.N."/>
            <person name="Grigoriev I.V."/>
            <person name="Debuchy R."/>
            <person name="Gladieux P."/>
            <person name="Thoren M.H."/>
            <person name="Johannesson H."/>
        </authorList>
    </citation>
    <scope>NUCLEOTIDE SEQUENCE</scope>
    <source>
        <strain evidence="2">PSN324</strain>
    </source>
</reference>
<dbReference type="SUPFAM" id="SSF57959">
    <property type="entry name" value="Leucine zipper domain"/>
    <property type="match status" value="1"/>
</dbReference>
<dbReference type="PANTHER" id="PTHR37012">
    <property type="entry name" value="B-ZIP TRANSCRIPTION FACTOR (EUROFUNG)-RELATED"/>
    <property type="match status" value="1"/>
</dbReference>
<name>A0AAV9I0A3_9PEZI</name>
<gene>
    <name evidence="2" type="ORF">QBC42DRAFT_74129</name>
</gene>
<evidence type="ECO:0000256" key="1">
    <source>
        <dbReference type="SAM" id="MobiDB-lite"/>
    </source>
</evidence>
<protein>
    <recommendedName>
        <fullName evidence="4">BZIP transcription factor</fullName>
    </recommendedName>
</protein>
<dbReference type="EMBL" id="MU864931">
    <property type="protein sequence ID" value="KAK4466465.1"/>
    <property type="molecule type" value="Genomic_DNA"/>
</dbReference>
<comment type="caution">
    <text evidence="2">The sequence shown here is derived from an EMBL/GenBank/DDBJ whole genome shotgun (WGS) entry which is preliminary data.</text>
</comment>
<dbReference type="CDD" id="cd14688">
    <property type="entry name" value="bZIP_YAP"/>
    <property type="match status" value="1"/>
</dbReference>
<reference evidence="2" key="1">
    <citation type="journal article" date="2023" name="Mol. Phylogenet. Evol.">
        <title>Genome-scale phylogeny and comparative genomics of the fungal order Sordariales.</title>
        <authorList>
            <person name="Hensen N."/>
            <person name="Bonometti L."/>
            <person name="Westerberg I."/>
            <person name="Brannstrom I.O."/>
            <person name="Guillou S."/>
            <person name="Cros-Aarteil S."/>
            <person name="Calhoun S."/>
            <person name="Haridas S."/>
            <person name="Kuo A."/>
            <person name="Mondo S."/>
            <person name="Pangilinan J."/>
            <person name="Riley R."/>
            <person name="LaButti K."/>
            <person name="Andreopoulos B."/>
            <person name="Lipzen A."/>
            <person name="Chen C."/>
            <person name="Yan M."/>
            <person name="Daum C."/>
            <person name="Ng V."/>
            <person name="Clum A."/>
            <person name="Steindorff A."/>
            <person name="Ohm R.A."/>
            <person name="Martin F."/>
            <person name="Silar P."/>
            <person name="Natvig D.O."/>
            <person name="Lalanne C."/>
            <person name="Gautier V."/>
            <person name="Ament-Velasquez S.L."/>
            <person name="Kruys A."/>
            <person name="Hutchinson M.I."/>
            <person name="Powell A.J."/>
            <person name="Barry K."/>
            <person name="Miller A.N."/>
            <person name="Grigoriev I.V."/>
            <person name="Debuchy R."/>
            <person name="Gladieux P."/>
            <person name="Hiltunen Thoren M."/>
            <person name="Johannesson H."/>
        </authorList>
    </citation>
    <scope>NUCLEOTIDE SEQUENCE</scope>
    <source>
        <strain evidence="2">PSN324</strain>
    </source>
</reference>
<evidence type="ECO:0000313" key="2">
    <source>
        <dbReference type="EMBL" id="KAK4466465.1"/>
    </source>
</evidence>
<accession>A0AAV9I0A3</accession>
<sequence>MSTREPSSEPPKTNKRKGTRSVSTLTPTQLARKRANDREAQRAIRARTKEHIERLERELSEYKTKQTDDAFQKLIKRNKELEHELSVLRQELCLHQQGGRCHAVAFDIDGLPSVTGHGVVNRPPSFGQGAGDYGSTGFPASYLPTPEPCQPCPEWAPAVVSVSTVPVSSTVSSPSSSAGPAEDFGPYQIPTSVPPLIDATVMPPASMAGSMPNAIAASMHSTLDTSTELKYEEIEAGMKLPRHLRIFQDCAFTNRMLPPAADQGYPNHNVSHPSNASYLQQPHAWPPLYQTSAYYTTQPAL</sequence>
<dbReference type="PANTHER" id="PTHR37012:SF2">
    <property type="entry name" value="BZIP DOMAIN-CONTAINING PROTEIN-RELATED"/>
    <property type="match status" value="1"/>
</dbReference>
<proteinExistence type="predicted"/>
<dbReference type="Proteomes" id="UP001321749">
    <property type="component" value="Unassembled WGS sequence"/>
</dbReference>
<organism evidence="2 3">
    <name type="scientific">Cladorrhinum samala</name>
    <dbReference type="NCBI Taxonomy" id="585594"/>
    <lineage>
        <taxon>Eukaryota</taxon>
        <taxon>Fungi</taxon>
        <taxon>Dikarya</taxon>
        <taxon>Ascomycota</taxon>
        <taxon>Pezizomycotina</taxon>
        <taxon>Sordariomycetes</taxon>
        <taxon>Sordariomycetidae</taxon>
        <taxon>Sordariales</taxon>
        <taxon>Podosporaceae</taxon>
        <taxon>Cladorrhinum</taxon>
    </lineage>
</organism>
<evidence type="ECO:0000313" key="3">
    <source>
        <dbReference type="Proteomes" id="UP001321749"/>
    </source>
</evidence>
<dbReference type="Gene3D" id="1.20.5.170">
    <property type="match status" value="1"/>
</dbReference>
<feature type="compositionally biased region" description="Polar residues" evidence="1">
    <location>
        <begin position="20"/>
        <end position="29"/>
    </location>
</feature>
<feature type="region of interest" description="Disordered" evidence="1">
    <location>
        <begin position="1"/>
        <end position="41"/>
    </location>
</feature>
<dbReference type="InterPro" id="IPR046347">
    <property type="entry name" value="bZIP_sf"/>
</dbReference>
<dbReference type="GO" id="GO:0003700">
    <property type="term" value="F:DNA-binding transcription factor activity"/>
    <property type="evidence" value="ECO:0007669"/>
    <property type="project" value="InterPro"/>
</dbReference>
<dbReference type="AlphaFoldDB" id="A0AAV9I0A3"/>